<name>A0A0E0DQE2_9ORYZ</name>
<accession>A0A0E0DQE2</accession>
<reference evidence="1" key="1">
    <citation type="submission" date="2015-04" db="UniProtKB">
        <authorList>
            <consortium name="EnsemblPlants"/>
        </authorList>
    </citation>
    <scope>IDENTIFICATION</scope>
</reference>
<evidence type="ECO:0000313" key="2">
    <source>
        <dbReference type="Proteomes" id="UP000008021"/>
    </source>
</evidence>
<dbReference type="Proteomes" id="UP000008021">
    <property type="component" value="Chromosome 5"/>
</dbReference>
<reference evidence="1" key="2">
    <citation type="submission" date="2018-05" db="EMBL/GenBank/DDBJ databases">
        <title>OmerRS3 (Oryza meridionalis Reference Sequence Version 3).</title>
        <authorList>
            <person name="Zhang J."/>
            <person name="Kudrna D."/>
            <person name="Lee S."/>
            <person name="Talag J."/>
            <person name="Welchert J."/>
            <person name="Wing R.A."/>
        </authorList>
    </citation>
    <scope>NUCLEOTIDE SEQUENCE [LARGE SCALE GENOMIC DNA]</scope>
    <source>
        <strain evidence="1">cv. OR44</strain>
    </source>
</reference>
<dbReference type="AlphaFoldDB" id="A0A0E0DQE2"/>
<dbReference type="HOGENOM" id="CLU_1672088_0_0_1"/>
<evidence type="ECO:0000313" key="1">
    <source>
        <dbReference type="EnsemblPlants" id="OMERI05G11770.1"/>
    </source>
</evidence>
<dbReference type="Gramene" id="OMERI05G11770.1">
    <property type="protein sequence ID" value="OMERI05G11770.1"/>
    <property type="gene ID" value="OMERI05G11770"/>
</dbReference>
<protein>
    <submittedName>
        <fullName evidence="1">Uncharacterized protein</fullName>
    </submittedName>
</protein>
<sequence>MQESIVIARSVEPVQRQRLVHFVCVPGASPSSGCVSCCKTELCDLDRRCSLCYANYLYFEFSFIVCKHVKPTTSKMQMLYPLVSRCLWILGAVSWFGAYCTKRAYTPNQYIPICHKLRDGFAATKEDNLIKFLAHLMWTPGVCAQHIQVTLKAQVVAF</sequence>
<proteinExistence type="predicted"/>
<organism evidence="1">
    <name type="scientific">Oryza meridionalis</name>
    <dbReference type="NCBI Taxonomy" id="40149"/>
    <lineage>
        <taxon>Eukaryota</taxon>
        <taxon>Viridiplantae</taxon>
        <taxon>Streptophyta</taxon>
        <taxon>Embryophyta</taxon>
        <taxon>Tracheophyta</taxon>
        <taxon>Spermatophyta</taxon>
        <taxon>Magnoliopsida</taxon>
        <taxon>Liliopsida</taxon>
        <taxon>Poales</taxon>
        <taxon>Poaceae</taxon>
        <taxon>BOP clade</taxon>
        <taxon>Oryzoideae</taxon>
        <taxon>Oryzeae</taxon>
        <taxon>Oryzinae</taxon>
        <taxon>Oryza</taxon>
    </lineage>
</organism>
<keyword evidence="2" id="KW-1185">Reference proteome</keyword>
<dbReference type="EnsemblPlants" id="OMERI05G11770.1">
    <property type="protein sequence ID" value="OMERI05G11770.1"/>
    <property type="gene ID" value="OMERI05G11770"/>
</dbReference>